<keyword evidence="6" id="KW-1185">Reference proteome</keyword>
<comment type="similarity">
    <text evidence="1">Belongs to the ATP-dependent AMP-binding enzyme family.</text>
</comment>
<protein>
    <submittedName>
        <fullName evidence="5">AMP-binding protein</fullName>
    </submittedName>
</protein>
<dbReference type="Proteomes" id="UP001595765">
    <property type="component" value="Unassembled WGS sequence"/>
</dbReference>
<organism evidence="5 6">
    <name type="scientific">Streptomyces polygonati</name>
    <dbReference type="NCBI Taxonomy" id="1617087"/>
    <lineage>
        <taxon>Bacteria</taxon>
        <taxon>Bacillati</taxon>
        <taxon>Actinomycetota</taxon>
        <taxon>Actinomycetes</taxon>
        <taxon>Kitasatosporales</taxon>
        <taxon>Streptomycetaceae</taxon>
        <taxon>Streptomyces</taxon>
    </lineage>
</organism>
<dbReference type="InterPro" id="IPR025110">
    <property type="entry name" value="AMP-bd_C"/>
</dbReference>
<evidence type="ECO:0000256" key="1">
    <source>
        <dbReference type="ARBA" id="ARBA00006432"/>
    </source>
</evidence>
<keyword evidence="2" id="KW-0436">Ligase</keyword>
<dbReference type="Gene3D" id="3.30.300.30">
    <property type="match status" value="1"/>
</dbReference>
<evidence type="ECO:0000259" key="4">
    <source>
        <dbReference type="Pfam" id="PF13193"/>
    </source>
</evidence>
<dbReference type="InterPro" id="IPR000873">
    <property type="entry name" value="AMP-dep_synth/lig_dom"/>
</dbReference>
<dbReference type="Pfam" id="PF00501">
    <property type="entry name" value="AMP-binding"/>
    <property type="match status" value="1"/>
</dbReference>
<gene>
    <name evidence="5" type="ORF">ACFO3J_35275</name>
</gene>
<evidence type="ECO:0000256" key="2">
    <source>
        <dbReference type="ARBA" id="ARBA00022598"/>
    </source>
</evidence>
<dbReference type="Pfam" id="PF13193">
    <property type="entry name" value="AMP-binding_C"/>
    <property type="match status" value="1"/>
</dbReference>
<dbReference type="PANTHER" id="PTHR43201:SF5">
    <property type="entry name" value="MEDIUM-CHAIN ACYL-COA LIGASE ACSF2, MITOCHONDRIAL"/>
    <property type="match status" value="1"/>
</dbReference>
<name>A0ABV8HXH7_9ACTN</name>
<dbReference type="Gene3D" id="3.40.50.12780">
    <property type="entry name" value="N-terminal domain of ligase-like"/>
    <property type="match status" value="1"/>
</dbReference>
<evidence type="ECO:0000259" key="3">
    <source>
        <dbReference type="Pfam" id="PF00501"/>
    </source>
</evidence>
<evidence type="ECO:0000313" key="5">
    <source>
        <dbReference type="EMBL" id="MFC4036663.1"/>
    </source>
</evidence>
<accession>A0ABV8HXH7</accession>
<dbReference type="SUPFAM" id="SSF56801">
    <property type="entry name" value="Acetyl-CoA synthetase-like"/>
    <property type="match status" value="1"/>
</dbReference>
<reference evidence="6" key="1">
    <citation type="journal article" date="2019" name="Int. J. Syst. Evol. Microbiol.">
        <title>The Global Catalogue of Microorganisms (GCM) 10K type strain sequencing project: providing services to taxonomists for standard genome sequencing and annotation.</title>
        <authorList>
            <consortium name="The Broad Institute Genomics Platform"/>
            <consortium name="The Broad Institute Genome Sequencing Center for Infectious Disease"/>
            <person name="Wu L."/>
            <person name="Ma J."/>
        </authorList>
    </citation>
    <scope>NUCLEOTIDE SEQUENCE [LARGE SCALE GENOMIC DNA]</scope>
    <source>
        <strain evidence="6">CGMCC 4.7237</strain>
    </source>
</reference>
<proteinExistence type="inferred from homology"/>
<dbReference type="InterPro" id="IPR045851">
    <property type="entry name" value="AMP-bd_C_sf"/>
</dbReference>
<feature type="domain" description="AMP-dependent synthetase/ligase" evidence="3">
    <location>
        <begin position="34"/>
        <end position="417"/>
    </location>
</feature>
<dbReference type="EMBL" id="JBHSBB010000052">
    <property type="protein sequence ID" value="MFC4036663.1"/>
    <property type="molecule type" value="Genomic_DNA"/>
</dbReference>
<dbReference type="RefSeq" id="WP_386438747.1">
    <property type="nucleotide sequence ID" value="NZ_JBHSBB010000052.1"/>
</dbReference>
<evidence type="ECO:0000313" key="6">
    <source>
        <dbReference type="Proteomes" id="UP001595765"/>
    </source>
</evidence>
<dbReference type="InterPro" id="IPR042099">
    <property type="entry name" value="ANL_N_sf"/>
</dbReference>
<feature type="domain" description="AMP-binding enzyme C-terminal" evidence="4">
    <location>
        <begin position="468"/>
        <end position="544"/>
    </location>
</feature>
<sequence length="557" mass="59319">MTAEAPARAPRAGHDPDTYRHRGWWRRATFGDDLRRQAADRPHRIAVAGRRVGEHRTDTLGYRELDRLADRFAAALAGLGVRRGDVVAVQVASRWEIVPLIFACARAGALICPITPDCPPEELRHRLELTGARIVVAQTAWQGVPVAARVVALRDGLPELREVFAVDGPVPEGARDFHGHFVATAWEEDTRAPGEERALGPDDPYVMLFTSGTTGPSKAVLHTQNTLHAALLGYTSAFGMDDSVVLALHSPLCHYSGFAQGILAGVMLGGTVVFQDAADPPGLLDLAERHGATLLYGPPPVLAAVAAEQRSRPRALAELRQVVIGTGPVLRRLSDEVRDALGARAYSLWGMSESGPVTMTRPEDPEDWAVHSNGRPVRPMEVRIEPLGAADAPGGAAAGGPVGRLRMRGAGLCLGYHRSEDRFLGAFDEEGWFDTGDLAREDGRGGIRVLGRASDAIVRDGRVAPVPELEALAADCAGIAEAAVVAVPVAAGAEICVVAVPEAGVASAALHEVVARLREEGVAEEFMPARLVVVDALPKTATGKVRKAELRERYARG</sequence>
<dbReference type="PANTHER" id="PTHR43201">
    <property type="entry name" value="ACYL-COA SYNTHETASE"/>
    <property type="match status" value="1"/>
</dbReference>
<dbReference type="PROSITE" id="PS00455">
    <property type="entry name" value="AMP_BINDING"/>
    <property type="match status" value="1"/>
</dbReference>
<comment type="caution">
    <text evidence="5">The sequence shown here is derived from an EMBL/GenBank/DDBJ whole genome shotgun (WGS) entry which is preliminary data.</text>
</comment>
<dbReference type="InterPro" id="IPR020845">
    <property type="entry name" value="AMP-binding_CS"/>
</dbReference>